<dbReference type="GO" id="GO:0005886">
    <property type="term" value="C:plasma membrane"/>
    <property type="evidence" value="ECO:0007669"/>
    <property type="project" value="TreeGrafter"/>
</dbReference>
<dbReference type="STRING" id="419015.HMPREF3214_01144"/>
<feature type="transmembrane region" description="Helical" evidence="7">
    <location>
        <begin position="124"/>
        <end position="149"/>
    </location>
</feature>
<feature type="transmembrane region" description="Helical" evidence="7">
    <location>
        <begin position="402"/>
        <end position="421"/>
    </location>
</feature>
<dbReference type="NCBIfam" id="NF037982">
    <property type="entry name" value="Nramp_1"/>
    <property type="match status" value="1"/>
</dbReference>
<proteinExistence type="predicted"/>
<evidence type="ECO:0000256" key="1">
    <source>
        <dbReference type="ARBA" id="ARBA00004141"/>
    </source>
</evidence>
<comment type="subcellular location">
    <subcellularLocation>
        <location evidence="1">Membrane</location>
        <topology evidence="1">Multi-pass membrane protein</topology>
    </subcellularLocation>
</comment>
<keyword evidence="3 7" id="KW-0812">Transmembrane</keyword>
<dbReference type="PANTHER" id="PTHR11706:SF33">
    <property type="entry name" value="NATURAL RESISTANCE-ASSOCIATED MACROPHAGE PROTEIN 2"/>
    <property type="match status" value="1"/>
</dbReference>
<feature type="transmembrane region" description="Helical" evidence="7">
    <location>
        <begin position="184"/>
        <end position="202"/>
    </location>
</feature>
<accession>U1R8R1</accession>
<feature type="transmembrane region" description="Helical" evidence="7">
    <location>
        <begin position="283"/>
        <end position="302"/>
    </location>
</feature>
<evidence type="ECO:0000256" key="7">
    <source>
        <dbReference type="SAM" id="Phobius"/>
    </source>
</evidence>
<dbReference type="GO" id="GO:0005384">
    <property type="term" value="F:manganese ion transmembrane transporter activity"/>
    <property type="evidence" value="ECO:0007669"/>
    <property type="project" value="TreeGrafter"/>
</dbReference>
<dbReference type="PRINTS" id="PR00447">
    <property type="entry name" value="NATRESASSCMP"/>
</dbReference>
<keyword evidence="5 7" id="KW-0472">Membrane</keyword>
<dbReference type="Pfam" id="PF01566">
    <property type="entry name" value="Nramp"/>
    <property type="match status" value="1"/>
</dbReference>
<sequence>MHKGAEDMTNRDKSDKTQASLHNKRASLSEVNRSITVTQSRSFWRNFFTFSGPGALVAVGYMDPGNWITSVVGGATYKYALLSVILLSSLVAMQLQHMCGKLGLVTHQDLAQHLAARSPKWLRWILFGVIELALVATDLAEVLGSAIALHLLFDIPILIAIIITVLDVIILLGLMHLGFRKIEAVVSALIFTIVVIFGYLVALSGPDFGDIMRGYIPNPGTFMSGKDSATILALSLGIIGATVMPHNLYLHSSIVQTRDVDSRNEQELDKAVRFMTLDSNVQLSMAFVVNSLLLILGASVFYGHAQDVMAFEQMYNALANPHIAGVIASKFVATLFAVALLASGQNSTITGTLTGQIVLEGFMHIKAPQWIIRLLTRAITLVPVIVVAVLSNGSEHSLDDLIVYSQVFLSLALPFSIYPLIYFTSKKSIMGRYANARWNTILGYVVATVLTILNLQLIVSVVM</sequence>
<dbReference type="GO" id="GO:0034755">
    <property type="term" value="P:iron ion transmembrane transport"/>
    <property type="evidence" value="ECO:0007669"/>
    <property type="project" value="TreeGrafter"/>
</dbReference>
<evidence type="ECO:0000313" key="8">
    <source>
        <dbReference type="EMBL" id="ERH30396.1"/>
    </source>
</evidence>
<dbReference type="Proteomes" id="UP000016519">
    <property type="component" value="Unassembled WGS sequence"/>
</dbReference>
<dbReference type="NCBIfam" id="TIGR01197">
    <property type="entry name" value="nramp"/>
    <property type="match status" value="1"/>
</dbReference>
<keyword evidence="4 7" id="KW-1133">Transmembrane helix</keyword>
<keyword evidence="9" id="KW-1185">Reference proteome</keyword>
<feature type="compositionally biased region" description="Basic and acidic residues" evidence="6">
    <location>
        <begin position="1"/>
        <end position="16"/>
    </location>
</feature>
<evidence type="ECO:0000256" key="5">
    <source>
        <dbReference type="ARBA" id="ARBA00023136"/>
    </source>
</evidence>
<dbReference type="HOGENOM" id="CLU_020088_2_0_11"/>
<name>U1R8R1_9BIFI</name>
<dbReference type="EMBL" id="AWSI01000034">
    <property type="protein sequence ID" value="ERH30396.1"/>
    <property type="molecule type" value="Genomic_DNA"/>
</dbReference>
<feature type="transmembrane region" description="Helical" evidence="7">
    <location>
        <begin position="67"/>
        <end position="92"/>
    </location>
</feature>
<feature type="transmembrane region" description="Helical" evidence="7">
    <location>
        <begin position="155"/>
        <end position="177"/>
    </location>
</feature>
<dbReference type="NCBIfam" id="NF001923">
    <property type="entry name" value="PRK00701.1"/>
    <property type="match status" value="1"/>
</dbReference>
<feature type="transmembrane region" description="Helical" evidence="7">
    <location>
        <begin position="229"/>
        <end position="250"/>
    </location>
</feature>
<feature type="transmembrane region" description="Helical" evidence="7">
    <location>
        <begin position="322"/>
        <end position="342"/>
    </location>
</feature>
<feature type="region of interest" description="Disordered" evidence="6">
    <location>
        <begin position="1"/>
        <end position="24"/>
    </location>
</feature>
<protein>
    <submittedName>
        <fullName evidence="8">Putative iron transporter SMF3</fullName>
    </submittedName>
</protein>
<gene>
    <name evidence="8" type="ORF">HMPREF9244_01158</name>
</gene>
<comment type="caution">
    <text evidence="8">The sequence shown here is derived from an EMBL/GenBank/DDBJ whole genome shotgun (WGS) entry which is preliminary data.</text>
</comment>
<reference evidence="8 9" key="1">
    <citation type="submission" date="2013-08" db="EMBL/GenBank/DDBJ databases">
        <authorList>
            <person name="Weinstock G."/>
            <person name="Sodergren E."/>
            <person name="Wylie T."/>
            <person name="Fulton L."/>
            <person name="Fulton R."/>
            <person name="Fronick C."/>
            <person name="O'Laughlin M."/>
            <person name="Godfrey J."/>
            <person name="Miner T."/>
            <person name="Herter B."/>
            <person name="Appelbaum E."/>
            <person name="Cordes M."/>
            <person name="Lek S."/>
            <person name="Wollam A."/>
            <person name="Pepin K.H."/>
            <person name="Palsikar V.B."/>
            <person name="Mitreva M."/>
            <person name="Wilson R.K."/>
        </authorList>
    </citation>
    <scope>NUCLEOTIDE SEQUENCE [LARGE SCALE GENOMIC DNA]</scope>
    <source>
        <strain evidence="8 9">F0580</strain>
    </source>
</reference>
<dbReference type="PATRIC" id="fig|1321816.3.peg.1019"/>
<dbReference type="PANTHER" id="PTHR11706">
    <property type="entry name" value="SOLUTE CARRIER PROTEIN FAMILY 11 MEMBER"/>
    <property type="match status" value="1"/>
</dbReference>
<evidence type="ECO:0000256" key="2">
    <source>
        <dbReference type="ARBA" id="ARBA00022448"/>
    </source>
</evidence>
<evidence type="ECO:0000313" key="9">
    <source>
        <dbReference type="Proteomes" id="UP000016519"/>
    </source>
</evidence>
<evidence type="ECO:0000256" key="4">
    <source>
        <dbReference type="ARBA" id="ARBA00022989"/>
    </source>
</evidence>
<feature type="transmembrane region" description="Helical" evidence="7">
    <location>
        <begin position="43"/>
        <end position="61"/>
    </location>
</feature>
<dbReference type="GO" id="GO:0015086">
    <property type="term" value="F:cadmium ion transmembrane transporter activity"/>
    <property type="evidence" value="ECO:0007669"/>
    <property type="project" value="TreeGrafter"/>
</dbReference>
<dbReference type="InterPro" id="IPR001046">
    <property type="entry name" value="NRAMP_fam"/>
</dbReference>
<dbReference type="AlphaFoldDB" id="U1R8R1"/>
<feature type="transmembrane region" description="Helical" evidence="7">
    <location>
        <begin position="370"/>
        <end position="390"/>
    </location>
</feature>
<evidence type="ECO:0000256" key="3">
    <source>
        <dbReference type="ARBA" id="ARBA00022692"/>
    </source>
</evidence>
<organism evidence="8 9">
    <name type="scientific">Alloscardovia omnicolens F0580</name>
    <dbReference type="NCBI Taxonomy" id="1321816"/>
    <lineage>
        <taxon>Bacteria</taxon>
        <taxon>Bacillati</taxon>
        <taxon>Actinomycetota</taxon>
        <taxon>Actinomycetes</taxon>
        <taxon>Bifidobacteriales</taxon>
        <taxon>Bifidobacteriaceae</taxon>
        <taxon>Alloscardovia</taxon>
    </lineage>
</organism>
<evidence type="ECO:0000256" key="6">
    <source>
        <dbReference type="SAM" id="MobiDB-lite"/>
    </source>
</evidence>
<feature type="transmembrane region" description="Helical" evidence="7">
    <location>
        <begin position="441"/>
        <end position="462"/>
    </location>
</feature>
<keyword evidence="2" id="KW-0813">Transport</keyword>